<evidence type="ECO:0000313" key="4">
    <source>
        <dbReference type="Proteomes" id="UP000630353"/>
    </source>
</evidence>
<reference evidence="3" key="1">
    <citation type="journal article" date="2014" name="Int. J. Syst. Evol. Microbiol.">
        <title>Complete genome sequence of Corynebacterium casei LMG S-19264T (=DSM 44701T), isolated from a smear-ripened cheese.</title>
        <authorList>
            <consortium name="US DOE Joint Genome Institute (JGI-PGF)"/>
            <person name="Walter F."/>
            <person name="Albersmeier A."/>
            <person name="Kalinowski J."/>
            <person name="Ruckert C."/>
        </authorList>
    </citation>
    <scope>NUCLEOTIDE SEQUENCE</scope>
    <source>
        <strain evidence="3">KCTC 42651</strain>
    </source>
</reference>
<dbReference type="SUPFAM" id="SSF55154">
    <property type="entry name" value="CYTH-like phosphatases"/>
    <property type="match status" value="1"/>
</dbReference>
<evidence type="ECO:0000313" key="3">
    <source>
        <dbReference type="EMBL" id="GHD45310.1"/>
    </source>
</evidence>
<organism evidence="3 4">
    <name type="scientific">Thalassobaculum fulvum</name>
    <dbReference type="NCBI Taxonomy" id="1633335"/>
    <lineage>
        <taxon>Bacteria</taxon>
        <taxon>Pseudomonadati</taxon>
        <taxon>Pseudomonadota</taxon>
        <taxon>Alphaproteobacteria</taxon>
        <taxon>Rhodospirillales</taxon>
        <taxon>Thalassobaculaceae</taxon>
        <taxon>Thalassobaculum</taxon>
    </lineage>
</organism>
<name>A0A919CNI6_9PROT</name>
<feature type="active site" description="Proton acceptor" evidence="1">
    <location>
        <position position="30"/>
    </location>
</feature>
<sequence>MPAEIERKFLVTGRGWTGHAGLPVRIRQAYLAQTDKASVRVRIKGDDAAFLTIKSAVPGLSRLEVETEVPVAEAEELLELRQGAVIEKQRYAVPYAGLVWEVDVFEGENAGLVIAEVELPGEDFAVTLPDWVGEEVTHERRYYNAQLATDPIRGA</sequence>
<dbReference type="InterPro" id="IPR012042">
    <property type="entry name" value="NeuTTM/CthTTM-like"/>
</dbReference>
<dbReference type="PANTHER" id="PTHR40114:SF1">
    <property type="entry name" value="SLR0698 PROTEIN"/>
    <property type="match status" value="1"/>
</dbReference>
<dbReference type="Proteomes" id="UP000630353">
    <property type="component" value="Unassembled WGS sequence"/>
</dbReference>
<dbReference type="Gene3D" id="2.40.320.10">
    <property type="entry name" value="Hypothetical Protein Pfu-838710-001"/>
    <property type="match status" value="1"/>
</dbReference>
<dbReference type="CDD" id="cd07891">
    <property type="entry name" value="CYTH-like_CthTTM-like_1"/>
    <property type="match status" value="1"/>
</dbReference>
<dbReference type="PIRSF" id="PIRSF016487">
    <property type="entry name" value="CYTH_UCP016487"/>
    <property type="match status" value="1"/>
</dbReference>
<evidence type="ECO:0000256" key="1">
    <source>
        <dbReference type="PIRSR" id="PIRSR016487-1"/>
    </source>
</evidence>
<accession>A0A919CNI6</accession>
<dbReference type="SMART" id="SM01118">
    <property type="entry name" value="CYTH"/>
    <property type="match status" value="1"/>
</dbReference>
<dbReference type="Pfam" id="PF01928">
    <property type="entry name" value="CYTH"/>
    <property type="match status" value="1"/>
</dbReference>
<dbReference type="InterPro" id="IPR023577">
    <property type="entry name" value="CYTH_domain"/>
</dbReference>
<feature type="domain" description="CYTH" evidence="2">
    <location>
        <begin position="2"/>
        <end position="149"/>
    </location>
</feature>
<dbReference type="AlphaFoldDB" id="A0A919CNI6"/>
<protein>
    <submittedName>
        <fullName evidence="3">Adenylate cyclase</fullName>
    </submittedName>
</protein>
<evidence type="ECO:0000259" key="2">
    <source>
        <dbReference type="PROSITE" id="PS51707"/>
    </source>
</evidence>
<reference evidence="3" key="2">
    <citation type="submission" date="2020-09" db="EMBL/GenBank/DDBJ databases">
        <authorList>
            <person name="Sun Q."/>
            <person name="Kim S."/>
        </authorList>
    </citation>
    <scope>NUCLEOTIDE SEQUENCE</scope>
    <source>
        <strain evidence="3">KCTC 42651</strain>
    </source>
</reference>
<dbReference type="EMBL" id="BMZS01000003">
    <property type="protein sequence ID" value="GHD45310.1"/>
    <property type="molecule type" value="Genomic_DNA"/>
</dbReference>
<dbReference type="InterPro" id="IPR033469">
    <property type="entry name" value="CYTH-like_dom_sf"/>
</dbReference>
<comment type="caution">
    <text evidence="3">The sequence shown here is derived from an EMBL/GenBank/DDBJ whole genome shotgun (WGS) entry which is preliminary data.</text>
</comment>
<proteinExistence type="predicted"/>
<keyword evidence="4" id="KW-1185">Reference proteome</keyword>
<gene>
    <name evidence="3" type="ORF">GCM10017083_13070</name>
</gene>
<dbReference type="RefSeq" id="WP_189988151.1">
    <property type="nucleotide sequence ID" value="NZ_BMZS01000003.1"/>
</dbReference>
<dbReference type="PROSITE" id="PS51707">
    <property type="entry name" value="CYTH"/>
    <property type="match status" value="1"/>
</dbReference>
<dbReference type="PANTHER" id="PTHR40114">
    <property type="entry name" value="SLR0698 PROTEIN"/>
    <property type="match status" value="1"/>
</dbReference>